<comment type="caution">
    <text evidence="1">The sequence shown here is derived from an EMBL/GenBank/DDBJ whole genome shotgun (WGS) entry which is preliminary data.</text>
</comment>
<dbReference type="Proteomes" id="UP000584374">
    <property type="component" value="Unassembled WGS sequence"/>
</dbReference>
<gene>
    <name evidence="1" type="ORF">BJ970_005195</name>
</gene>
<evidence type="ECO:0000313" key="1">
    <source>
        <dbReference type="EMBL" id="MBB5157661.1"/>
    </source>
</evidence>
<sequence>MIGLLTTLLINWEPVGRDIDAEELAAARPGLAAKKGI</sequence>
<name>A0A840QCS3_9PSEU</name>
<organism evidence="1 2">
    <name type="scientific">Saccharopolyspora phatthalungensis</name>
    <dbReference type="NCBI Taxonomy" id="664693"/>
    <lineage>
        <taxon>Bacteria</taxon>
        <taxon>Bacillati</taxon>
        <taxon>Actinomycetota</taxon>
        <taxon>Actinomycetes</taxon>
        <taxon>Pseudonocardiales</taxon>
        <taxon>Pseudonocardiaceae</taxon>
        <taxon>Saccharopolyspora</taxon>
    </lineage>
</organism>
<accession>A0A840QCS3</accession>
<dbReference type="AlphaFoldDB" id="A0A840QCS3"/>
<protein>
    <submittedName>
        <fullName evidence="1">Uncharacterized protein</fullName>
    </submittedName>
</protein>
<reference evidence="1 2" key="1">
    <citation type="submission" date="2020-08" db="EMBL/GenBank/DDBJ databases">
        <title>Sequencing the genomes of 1000 actinobacteria strains.</title>
        <authorList>
            <person name="Klenk H.-P."/>
        </authorList>
    </citation>
    <scope>NUCLEOTIDE SEQUENCE [LARGE SCALE GENOMIC DNA]</scope>
    <source>
        <strain evidence="1 2">DSM 45584</strain>
    </source>
</reference>
<proteinExistence type="predicted"/>
<evidence type="ECO:0000313" key="2">
    <source>
        <dbReference type="Proteomes" id="UP000584374"/>
    </source>
</evidence>
<dbReference type="EMBL" id="JACHIW010000001">
    <property type="protein sequence ID" value="MBB5157661.1"/>
    <property type="molecule type" value="Genomic_DNA"/>
</dbReference>
<keyword evidence="2" id="KW-1185">Reference proteome</keyword>